<dbReference type="RefSeq" id="WP_239387987.1">
    <property type="nucleotide sequence ID" value="NZ_JAKMUT010000007.1"/>
</dbReference>
<dbReference type="SUPFAM" id="SSF117782">
    <property type="entry name" value="YbjQ-like"/>
    <property type="match status" value="1"/>
</dbReference>
<keyword evidence="4" id="KW-1185">Reference proteome</keyword>
<dbReference type="HAMAP" id="MF_00338">
    <property type="entry name" value="UPF0145"/>
    <property type="match status" value="1"/>
</dbReference>
<sequence>MIVTTTNNVEGHTIGQYLRIVSGETVAGINMFKDIGAGFRNITGGRSSAYEGEILQARESALKEMVDRALEMGAHGIVGVDVDYESLGQGGMVMVSATGTAVTFQ</sequence>
<gene>
    <name evidence="3" type="ORF">L8V00_08600</name>
</gene>
<organism evidence="3 4">
    <name type="scientific">Corynebacterium evansiae</name>
    <dbReference type="NCBI Taxonomy" id="2913499"/>
    <lineage>
        <taxon>Bacteria</taxon>
        <taxon>Bacillati</taxon>
        <taxon>Actinomycetota</taxon>
        <taxon>Actinomycetes</taxon>
        <taxon>Mycobacteriales</taxon>
        <taxon>Corynebacteriaceae</taxon>
        <taxon>Corynebacterium</taxon>
    </lineage>
</organism>
<name>A0A9X3LQK3_9CORY</name>
<comment type="caution">
    <text evidence="3">The sequence shown here is derived from an EMBL/GenBank/DDBJ whole genome shotgun (WGS) entry which is preliminary data.</text>
</comment>
<evidence type="ECO:0000313" key="4">
    <source>
        <dbReference type="Proteomes" id="UP001146469"/>
    </source>
</evidence>
<dbReference type="InterPro" id="IPR002765">
    <property type="entry name" value="UPF0145_YbjQ-like"/>
</dbReference>
<evidence type="ECO:0000256" key="2">
    <source>
        <dbReference type="HAMAP-Rule" id="MF_00338"/>
    </source>
</evidence>
<reference evidence="3" key="1">
    <citation type="submission" date="2022-02" db="EMBL/GenBank/DDBJ databases">
        <title>Corynebacterium sp. from urogenital microbiome.</title>
        <authorList>
            <person name="Cappelli E.A."/>
            <person name="Ribeiro T.G."/>
            <person name="Peixe L."/>
        </authorList>
    </citation>
    <scope>NUCLEOTIDE SEQUENCE</scope>
    <source>
        <strain evidence="3">C8Ua_174</strain>
    </source>
</reference>
<dbReference type="Proteomes" id="UP001146469">
    <property type="component" value="Unassembled WGS sequence"/>
</dbReference>
<evidence type="ECO:0000256" key="1">
    <source>
        <dbReference type="ARBA" id="ARBA00010751"/>
    </source>
</evidence>
<protein>
    <recommendedName>
        <fullName evidence="2">UPF0145 protein L8V00_08600</fullName>
    </recommendedName>
</protein>
<comment type="similarity">
    <text evidence="1 2">Belongs to the UPF0145 family.</text>
</comment>
<dbReference type="PANTHER" id="PTHR34068:SF1">
    <property type="entry name" value="UPF0145 PROTEIN YBJQ"/>
    <property type="match status" value="1"/>
</dbReference>
<dbReference type="PANTHER" id="PTHR34068">
    <property type="entry name" value="UPF0145 PROTEIN YBJQ"/>
    <property type="match status" value="1"/>
</dbReference>
<proteinExistence type="inferred from homology"/>
<accession>A0A9X3LQK3</accession>
<evidence type="ECO:0000313" key="3">
    <source>
        <dbReference type="EMBL" id="MCZ9290258.1"/>
    </source>
</evidence>
<dbReference type="InterPro" id="IPR035439">
    <property type="entry name" value="UPF0145_dom_sf"/>
</dbReference>
<dbReference type="AlphaFoldDB" id="A0A9X3LQK3"/>
<dbReference type="Pfam" id="PF01906">
    <property type="entry name" value="YbjQ_1"/>
    <property type="match status" value="1"/>
</dbReference>
<dbReference type="Gene3D" id="3.30.110.70">
    <property type="entry name" value="Hypothetical protein apc22750. Chain B"/>
    <property type="match status" value="1"/>
</dbReference>
<dbReference type="EMBL" id="JAKMUT010000007">
    <property type="protein sequence ID" value="MCZ9290258.1"/>
    <property type="molecule type" value="Genomic_DNA"/>
</dbReference>